<dbReference type="EMBL" id="CABFNQ020000758">
    <property type="protein sequence ID" value="CAH0037048.1"/>
    <property type="molecule type" value="Genomic_DNA"/>
</dbReference>
<reference evidence="3" key="1">
    <citation type="submission" date="2021-10" db="EMBL/GenBank/DDBJ databases">
        <authorList>
            <person name="Piombo E."/>
        </authorList>
    </citation>
    <scope>NUCLEOTIDE SEQUENCE</scope>
</reference>
<evidence type="ECO:0000313" key="3">
    <source>
        <dbReference type="EMBL" id="CAH0037048.1"/>
    </source>
</evidence>
<dbReference type="PANTHER" id="PTHR38436:SF1">
    <property type="entry name" value="ESTER CYCLASE"/>
    <property type="match status" value="1"/>
</dbReference>
<dbReference type="InterPro" id="IPR009959">
    <property type="entry name" value="Cyclase_SnoaL-like"/>
</dbReference>
<dbReference type="AlphaFoldDB" id="A0A9N9W0G5"/>
<dbReference type="Pfam" id="PF07366">
    <property type="entry name" value="SnoaL"/>
    <property type="match status" value="1"/>
</dbReference>
<keyword evidence="4" id="KW-1185">Reference proteome</keyword>
<evidence type="ECO:0000313" key="4">
    <source>
        <dbReference type="Proteomes" id="UP000696573"/>
    </source>
</evidence>
<dbReference type="GO" id="GO:0030638">
    <property type="term" value="P:polyketide metabolic process"/>
    <property type="evidence" value="ECO:0007669"/>
    <property type="project" value="InterPro"/>
</dbReference>
<dbReference type="InterPro" id="IPR032710">
    <property type="entry name" value="NTF2-like_dom_sf"/>
</dbReference>
<dbReference type="Proteomes" id="UP000696573">
    <property type="component" value="Unassembled WGS sequence"/>
</dbReference>
<gene>
    <name evidence="3" type="ORF">CRHIZ90672A_00010571</name>
</gene>
<proteinExistence type="predicted"/>
<evidence type="ECO:0008006" key="5">
    <source>
        <dbReference type="Google" id="ProtNLM"/>
    </source>
</evidence>
<evidence type="ECO:0000256" key="2">
    <source>
        <dbReference type="SAM" id="SignalP"/>
    </source>
</evidence>
<comment type="caution">
    <text evidence="3">The sequence shown here is derived from an EMBL/GenBank/DDBJ whole genome shotgun (WGS) entry which is preliminary data.</text>
</comment>
<accession>A0A9N9W0G5</accession>
<dbReference type="SUPFAM" id="SSF54427">
    <property type="entry name" value="NTF2-like"/>
    <property type="match status" value="2"/>
</dbReference>
<evidence type="ECO:0000256" key="1">
    <source>
        <dbReference type="SAM" id="MobiDB-lite"/>
    </source>
</evidence>
<dbReference type="Gene3D" id="3.10.450.50">
    <property type="match status" value="2"/>
</dbReference>
<dbReference type="OrthoDB" id="5398185at2759"/>
<feature type="region of interest" description="Disordered" evidence="1">
    <location>
        <begin position="212"/>
        <end position="241"/>
    </location>
</feature>
<feature type="signal peptide" evidence="2">
    <location>
        <begin position="1"/>
        <end position="18"/>
    </location>
</feature>
<name>A0A9N9W0G5_9HYPO</name>
<feature type="compositionally biased region" description="Polar residues" evidence="1">
    <location>
        <begin position="215"/>
        <end position="230"/>
    </location>
</feature>
<sequence>MRYTALASLMAFAKVVSACGLALPPSVQLKARGEYEILDSFDKRDTSDGLLHPVTHDSKVHWTVDQNTRQMQVSDDAFIARDFARFNHHPNSTMYYTGGVVMNLTQHIEDLRLTFSTYSHAAPHNHNYRVIFGEGDWTVALAHAGGPNDGPLPDLSGKFLPPTMRTVSFDLMTIARWDGGWMMEEYLWSDTPIMYRQLGVLPIPPADDLPDIELNSYTSPLSTQPDVDNAESNKAKTTESDDALNAGKFDAKSLHLSDDVKVYGLTDQPLDLYGFLTELKDLKKAFPDLRLENKPYRQIIAQGDWTATVAMLSGSFKGPLKLPSYLGSSPAEPNGKKFNLLHYTICRWQNGQIVEMRINADIFGIVGALGIPL</sequence>
<dbReference type="PANTHER" id="PTHR38436">
    <property type="entry name" value="POLYKETIDE CYCLASE SNOAL-LIKE DOMAIN"/>
    <property type="match status" value="1"/>
</dbReference>
<organism evidence="3 4">
    <name type="scientific">Clonostachys rhizophaga</name>
    <dbReference type="NCBI Taxonomy" id="160324"/>
    <lineage>
        <taxon>Eukaryota</taxon>
        <taxon>Fungi</taxon>
        <taxon>Dikarya</taxon>
        <taxon>Ascomycota</taxon>
        <taxon>Pezizomycotina</taxon>
        <taxon>Sordariomycetes</taxon>
        <taxon>Hypocreomycetidae</taxon>
        <taxon>Hypocreales</taxon>
        <taxon>Bionectriaceae</taxon>
        <taxon>Clonostachys</taxon>
    </lineage>
</organism>
<feature type="chain" id="PRO_5040124918" description="SnoaL-like domain-containing protein" evidence="2">
    <location>
        <begin position="19"/>
        <end position="373"/>
    </location>
</feature>
<keyword evidence="2" id="KW-0732">Signal</keyword>
<protein>
    <recommendedName>
        <fullName evidence="5">SnoaL-like domain-containing protein</fullName>
    </recommendedName>
</protein>